<name>A0A0E4HFQ6_9BACL</name>
<comment type="subcellular location">
    <subcellularLocation>
        <location evidence="1">Cell membrane</location>
        <topology evidence="1">Single-pass membrane protein</topology>
    </subcellularLocation>
</comment>
<keyword evidence="3 6" id="KW-0812">Transmembrane</keyword>
<gene>
    <name evidence="8" type="ORF">PRIO_6515</name>
</gene>
<keyword evidence="4 6" id="KW-1133">Transmembrane helix</keyword>
<evidence type="ECO:0000256" key="3">
    <source>
        <dbReference type="ARBA" id="ARBA00022692"/>
    </source>
</evidence>
<dbReference type="AlphaFoldDB" id="A0A0E4HFQ6"/>
<evidence type="ECO:0008006" key="10">
    <source>
        <dbReference type="Google" id="ProtNLM"/>
    </source>
</evidence>
<keyword evidence="2" id="KW-1003">Cell membrane</keyword>
<dbReference type="Pfam" id="PF03170">
    <property type="entry name" value="BcsB"/>
    <property type="match status" value="1"/>
</dbReference>
<feature type="signal peptide" evidence="7">
    <location>
        <begin position="1"/>
        <end position="27"/>
    </location>
</feature>
<evidence type="ECO:0000313" key="9">
    <source>
        <dbReference type="Proteomes" id="UP000033163"/>
    </source>
</evidence>
<dbReference type="Gene3D" id="2.60.120.260">
    <property type="entry name" value="Galactose-binding domain-like"/>
    <property type="match status" value="2"/>
</dbReference>
<dbReference type="PANTHER" id="PTHR39083:SF1">
    <property type="entry name" value="CYCLIC DI-GMP-BINDING PROTEIN"/>
    <property type="match status" value="1"/>
</dbReference>
<dbReference type="GO" id="GO:0006011">
    <property type="term" value="P:UDP-alpha-D-glucose metabolic process"/>
    <property type="evidence" value="ECO:0007669"/>
    <property type="project" value="InterPro"/>
</dbReference>
<dbReference type="InterPro" id="IPR018513">
    <property type="entry name" value="Cell_synthase_bac"/>
</dbReference>
<evidence type="ECO:0000256" key="2">
    <source>
        <dbReference type="ARBA" id="ARBA00022475"/>
    </source>
</evidence>
<feature type="chain" id="PRO_5002421169" description="Cellulose synthase" evidence="7">
    <location>
        <begin position="28"/>
        <end position="699"/>
    </location>
</feature>
<dbReference type="PANTHER" id="PTHR39083">
    <property type="entry name" value="CYCLIC DI-GMP-BINDING PROTEIN"/>
    <property type="match status" value="1"/>
</dbReference>
<organism evidence="8 9">
    <name type="scientific">Paenibacillus riograndensis SBR5</name>
    <dbReference type="NCBI Taxonomy" id="1073571"/>
    <lineage>
        <taxon>Bacteria</taxon>
        <taxon>Bacillati</taxon>
        <taxon>Bacillota</taxon>
        <taxon>Bacilli</taxon>
        <taxon>Bacillales</taxon>
        <taxon>Paenibacillaceae</taxon>
        <taxon>Paenibacillus</taxon>
        <taxon>Paenibacillus sonchi group</taxon>
    </lineage>
</organism>
<feature type="transmembrane region" description="Helical" evidence="6">
    <location>
        <begin position="664"/>
        <end position="686"/>
    </location>
</feature>
<dbReference type="GO" id="GO:0005886">
    <property type="term" value="C:plasma membrane"/>
    <property type="evidence" value="ECO:0007669"/>
    <property type="project" value="UniProtKB-SubCell"/>
</dbReference>
<dbReference type="KEGG" id="pri:PRIO_6515"/>
<dbReference type="EMBL" id="LN831776">
    <property type="protein sequence ID" value="CQR58862.1"/>
    <property type="molecule type" value="Genomic_DNA"/>
</dbReference>
<evidence type="ECO:0000256" key="5">
    <source>
        <dbReference type="ARBA" id="ARBA00023136"/>
    </source>
</evidence>
<evidence type="ECO:0000313" key="8">
    <source>
        <dbReference type="EMBL" id="CQR58862.1"/>
    </source>
</evidence>
<evidence type="ECO:0000256" key="7">
    <source>
        <dbReference type="SAM" id="SignalP"/>
    </source>
</evidence>
<dbReference type="HOGENOM" id="CLU_024731_0_0_9"/>
<evidence type="ECO:0000256" key="6">
    <source>
        <dbReference type="SAM" id="Phobius"/>
    </source>
</evidence>
<keyword evidence="7" id="KW-0732">Signal</keyword>
<dbReference type="RefSeq" id="WP_020427409.1">
    <property type="nucleotide sequence ID" value="NZ_AGBD01000380.1"/>
</dbReference>
<keyword evidence="5 6" id="KW-0472">Membrane</keyword>
<dbReference type="Proteomes" id="UP000033163">
    <property type="component" value="Chromosome I"/>
</dbReference>
<evidence type="ECO:0000256" key="1">
    <source>
        <dbReference type="ARBA" id="ARBA00004162"/>
    </source>
</evidence>
<reference evidence="9" key="1">
    <citation type="submission" date="2015-03" db="EMBL/GenBank/DDBJ databases">
        <authorList>
            <person name="Wibberg D."/>
        </authorList>
    </citation>
    <scope>NUCLEOTIDE SEQUENCE [LARGE SCALE GENOMIC DNA]</scope>
</reference>
<accession>A0A0E4HFQ6</accession>
<proteinExistence type="predicted"/>
<dbReference type="PATRIC" id="fig|1073571.4.peg.6964"/>
<sequence>MNKKQIMMWALCLSLFLIPLQAASAAAAVPGDGRLTYETMFTGSDSSLTGTSSQQQQYFTVMDYWNVQDLKVNLHFQVSQITEDQISSVTLSLNGSPFYSFRPSLQNNGEQSVTIPAPKSFLKQGVNTLSIQGYLRTAAENNQVCYVDNTPDNWLHLFNTSSVAVAYMPKVLDGGISDFSERFSGMDYVKRGQSLLSVPDHASGSELEAATYALSGFAKANTLADQTLPLLPYTEEAVRDRGLVVLLALADRVPGGLKQQLDASVDLEEHALIQLLDKDSRPTLVVTSKDESLLIKAGRLLANRQLVSQISSDKKVIDDATDVSSPALAISSNVTFTETGDKLTGPNHQEQTYFITLPSNRSIADSGKISLDFRYAENLDFGRSLVTVSINDTPIGSKRLTKELANGDILNLAIPQSLNISGNFSVTVAFDLEMNNAICTPNTGEMPWAYISKETAMQLNTKDRTDLLFNNYPYPFLRDEIYNHVAVVLPQKMDNYTYRSLANIFNLLGQYAGGNTGDVHYYTDAVSAENLKNNNIIAIGSYKDNKVIRDNNDKLYFRYSKDGSTILSNEKISIDEQYGAEIGTLQLLESPYENGRGFMAVTGVSTEDMYLVSKLIASDKDKWKVYGDGVTADKDGNVSAYRFKTITGAGKDSVISQITERSEVLGFVVAVVLAVTLVLVSLLLLFRKHMKKRGDKRET</sequence>
<evidence type="ECO:0000256" key="4">
    <source>
        <dbReference type="ARBA" id="ARBA00022989"/>
    </source>
</evidence>
<protein>
    <recommendedName>
        <fullName evidence="10">Cellulose synthase</fullName>
    </recommendedName>
</protein>
<dbReference type="STRING" id="483937.AMQ84_30640"/>